<dbReference type="Pfam" id="PF07702">
    <property type="entry name" value="UTRA"/>
    <property type="match status" value="1"/>
</dbReference>
<dbReference type="PROSITE" id="PS50949">
    <property type="entry name" value="HTH_GNTR"/>
    <property type="match status" value="1"/>
</dbReference>
<dbReference type="PANTHER" id="PTHR44846:SF1">
    <property type="entry name" value="MANNOSYL-D-GLYCERATE TRANSPORT_METABOLISM SYSTEM REPRESSOR MNGR-RELATED"/>
    <property type="match status" value="1"/>
</dbReference>
<dbReference type="Gene3D" id="3.40.1410.10">
    <property type="entry name" value="Chorismate lyase-like"/>
    <property type="match status" value="1"/>
</dbReference>
<keyword evidence="3" id="KW-0804">Transcription</keyword>
<dbReference type="SUPFAM" id="SSF64288">
    <property type="entry name" value="Chorismate lyase-like"/>
    <property type="match status" value="1"/>
</dbReference>
<organism evidence="5 6">
    <name type="scientific">Desulfosporosinus lacus DSM 15449</name>
    <dbReference type="NCBI Taxonomy" id="1121420"/>
    <lineage>
        <taxon>Bacteria</taxon>
        <taxon>Bacillati</taxon>
        <taxon>Bacillota</taxon>
        <taxon>Clostridia</taxon>
        <taxon>Eubacteriales</taxon>
        <taxon>Desulfitobacteriaceae</taxon>
        <taxon>Desulfosporosinus</taxon>
    </lineage>
</organism>
<dbReference type="InterPro" id="IPR050679">
    <property type="entry name" value="Bact_HTH_transcr_reg"/>
</dbReference>
<evidence type="ECO:0000256" key="1">
    <source>
        <dbReference type="ARBA" id="ARBA00023015"/>
    </source>
</evidence>
<dbReference type="InterPro" id="IPR000524">
    <property type="entry name" value="Tscrpt_reg_HTH_GntR"/>
</dbReference>
<dbReference type="AlphaFoldDB" id="A0A1M5V8C1"/>
<dbReference type="InterPro" id="IPR011663">
    <property type="entry name" value="UTRA"/>
</dbReference>
<dbReference type="PANTHER" id="PTHR44846">
    <property type="entry name" value="MANNOSYL-D-GLYCERATE TRANSPORT/METABOLISM SYSTEM REPRESSOR MNGR-RELATED"/>
    <property type="match status" value="1"/>
</dbReference>
<sequence>MNLPIYRHLFNQLKDKILRGELKPGDMLQSENELAQQYSTSRLTVRKSLSMLDNEGFITSFPGKGYYIIEPDHSKYTLLFNELNSGSKNNLYSKLLGVNATNPDAAICQKLQISCDHKVVVILRLLYSNEGPIAYDVKYIPYDRGRPIVEKAIEYAALPDMVAKKSSPFAIKKELCIYIEKSNQEINKSLCLPESEPLLVVEQSLYDYENKPIGLGKTYYGGEHGKIRAYSNMRE</sequence>
<dbReference type="SUPFAM" id="SSF46785">
    <property type="entry name" value="Winged helix' DNA-binding domain"/>
    <property type="match status" value="1"/>
</dbReference>
<dbReference type="SMART" id="SM00345">
    <property type="entry name" value="HTH_GNTR"/>
    <property type="match status" value="1"/>
</dbReference>
<dbReference type="Pfam" id="PF00392">
    <property type="entry name" value="GntR"/>
    <property type="match status" value="1"/>
</dbReference>
<name>A0A1M5V8C1_9FIRM</name>
<evidence type="ECO:0000259" key="4">
    <source>
        <dbReference type="PROSITE" id="PS50949"/>
    </source>
</evidence>
<dbReference type="EMBL" id="FQXJ01000004">
    <property type="protein sequence ID" value="SHH71461.1"/>
    <property type="molecule type" value="Genomic_DNA"/>
</dbReference>
<protein>
    <submittedName>
        <fullName evidence="5">Transcriptional regulator, GntR family</fullName>
    </submittedName>
</protein>
<feature type="domain" description="HTH gntR-type" evidence="4">
    <location>
        <begin position="3"/>
        <end position="71"/>
    </location>
</feature>
<dbReference type="CDD" id="cd07377">
    <property type="entry name" value="WHTH_GntR"/>
    <property type="match status" value="1"/>
</dbReference>
<gene>
    <name evidence="5" type="ORF">SAMN02746098_01246</name>
</gene>
<dbReference type="GO" id="GO:0003700">
    <property type="term" value="F:DNA-binding transcription factor activity"/>
    <property type="evidence" value="ECO:0007669"/>
    <property type="project" value="InterPro"/>
</dbReference>
<reference evidence="6" key="1">
    <citation type="submission" date="2016-11" db="EMBL/GenBank/DDBJ databases">
        <authorList>
            <person name="Varghese N."/>
            <person name="Submissions S."/>
        </authorList>
    </citation>
    <scope>NUCLEOTIDE SEQUENCE [LARGE SCALE GENOMIC DNA]</scope>
    <source>
        <strain evidence="6">DSM 15449</strain>
    </source>
</reference>
<evidence type="ECO:0000256" key="3">
    <source>
        <dbReference type="ARBA" id="ARBA00023163"/>
    </source>
</evidence>
<evidence type="ECO:0000313" key="5">
    <source>
        <dbReference type="EMBL" id="SHH71461.1"/>
    </source>
</evidence>
<keyword evidence="1" id="KW-0805">Transcription regulation</keyword>
<proteinExistence type="predicted"/>
<dbReference type="InterPro" id="IPR036390">
    <property type="entry name" value="WH_DNA-bd_sf"/>
</dbReference>
<dbReference type="Gene3D" id="1.10.10.10">
    <property type="entry name" value="Winged helix-like DNA-binding domain superfamily/Winged helix DNA-binding domain"/>
    <property type="match status" value="1"/>
</dbReference>
<dbReference type="Proteomes" id="UP000183954">
    <property type="component" value="Unassembled WGS sequence"/>
</dbReference>
<dbReference type="GO" id="GO:0045892">
    <property type="term" value="P:negative regulation of DNA-templated transcription"/>
    <property type="evidence" value="ECO:0007669"/>
    <property type="project" value="TreeGrafter"/>
</dbReference>
<dbReference type="SMART" id="SM00866">
    <property type="entry name" value="UTRA"/>
    <property type="match status" value="1"/>
</dbReference>
<keyword evidence="2" id="KW-0238">DNA-binding</keyword>
<evidence type="ECO:0000256" key="2">
    <source>
        <dbReference type="ARBA" id="ARBA00023125"/>
    </source>
</evidence>
<dbReference type="PRINTS" id="PR00035">
    <property type="entry name" value="HTHGNTR"/>
</dbReference>
<keyword evidence="6" id="KW-1185">Reference proteome</keyword>
<dbReference type="InterPro" id="IPR036388">
    <property type="entry name" value="WH-like_DNA-bd_sf"/>
</dbReference>
<accession>A0A1M5V8C1</accession>
<dbReference type="RefSeq" id="WP_073028604.1">
    <property type="nucleotide sequence ID" value="NZ_FQXJ01000004.1"/>
</dbReference>
<dbReference type="GO" id="GO:0003677">
    <property type="term" value="F:DNA binding"/>
    <property type="evidence" value="ECO:0007669"/>
    <property type="project" value="UniProtKB-KW"/>
</dbReference>
<dbReference type="InterPro" id="IPR028978">
    <property type="entry name" value="Chorismate_lyase_/UTRA_dom_sf"/>
</dbReference>
<evidence type="ECO:0000313" key="6">
    <source>
        <dbReference type="Proteomes" id="UP000183954"/>
    </source>
</evidence>
<dbReference type="STRING" id="1121420.SAMN02746098_01246"/>
<dbReference type="OrthoDB" id="46236at2"/>